<protein>
    <recommendedName>
        <fullName evidence="1">RNA-dependent RNA polymerase</fullName>
        <ecNumber evidence="1">2.7.7.48</ecNumber>
    </recommendedName>
</protein>
<dbReference type="GO" id="GO:0003968">
    <property type="term" value="F:RNA-directed RNA polymerase activity"/>
    <property type="evidence" value="ECO:0007669"/>
    <property type="project" value="UniProtKB-KW"/>
</dbReference>
<accession>A0A4Y7LBU4</accession>
<dbReference type="STRING" id="3469.A0A4Y7LBU4"/>
<comment type="catalytic activity">
    <reaction evidence="1">
        <text>RNA(n) + a ribonucleoside 5'-triphosphate = RNA(n+1) + diphosphate</text>
        <dbReference type="Rhea" id="RHEA:21248"/>
        <dbReference type="Rhea" id="RHEA-COMP:14527"/>
        <dbReference type="Rhea" id="RHEA-COMP:17342"/>
        <dbReference type="ChEBI" id="CHEBI:33019"/>
        <dbReference type="ChEBI" id="CHEBI:61557"/>
        <dbReference type="ChEBI" id="CHEBI:140395"/>
        <dbReference type="EC" id="2.7.7.48"/>
    </reaction>
</comment>
<feature type="domain" description="RDRP core" evidence="2">
    <location>
        <begin position="190"/>
        <end position="252"/>
    </location>
</feature>
<dbReference type="Proteomes" id="UP000316621">
    <property type="component" value="Chromosome 10"/>
</dbReference>
<feature type="non-terminal residue" evidence="3">
    <location>
        <position position="1"/>
    </location>
</feature>
<evidence type="ECO:0000313" key="4">
    <source>
        <dbReference type="Proteomes" id="UP000316621"/>
    </source>
</evidence>
<dbReference type="AlphaFoldDB" id="A0A4Y7LBU4"/>
<dbReference type="InterPro" id="IPR007855">
    <property type="entry name" value="RDRP"/>
</dbReference>
<sequence>NKLHDVISVDAIKSMENMEMSSFELKLWKLLGRNFIQERDRAKDIAWDSDKTFMYHCHVDSDGSYKFKGPYLQPGQTHLQRNIGDENVLLVKFSGQMVENSGRNSIFRCNNSSSTYQPNRNEGVGNCDLNFVYHRIREEGILVGSRRYHFFAEIHSLFSLGLHEKSGCVGVCRIRMAALFAMKSGNRRSILMPLLIQLRLFHNGGAVKGTLLVNKKLPPNTIQVRPSMIKVRSDVGHVNDDPMTNSFEVVATRLGSVESGLSCGFPLTILIVIAASLYYGEMDDFLLTKMILCGIPLGEPYLKERLSVLMREDLKKLKEGKLPVNDSYSLMGTADPTGILQPDQVCVILENGQVSGDVLVYKHPGLHFGDVHLLTATYVKELKNYVGDAKYGIFFPIVGPRSIADEIANSDLDGDMYWVCRNTQLLSLFTPSTPWTQSYFAKNVSHLKPADFHVENELEHHLFEQYLTARFSSNPVGEAATYWLRLMARRLTMDKSDAEKINEVEGKLLQLTDIYYDALDAAKSGKKISRLMFFFC</sequence>
<dbReference type="PANTHER" id="PTHR23079:SF55">
    <property type="entry name" value="RNA-DIRECTED RNA POLYMERASE"/>
    <property type="match status" value="1"/>
</dbReference>
<comment type="function">
    <text evidence="1">Probably involved in the RNA silencing pathway and required for the generation of small interfering RNAs (siRNAs).</text>
</comment>
<keyword evidence="1" id="KW-0808">Transferase</keyword>
<evidence type="ECO:0000259" key="2">
    <source>
        <dbReference type="Pfam" id="PF05183"/>
    </source>
</evidence>
<dbReference type="GO" id="GO:0030422">
    <property type="term" value="P:siRNA processing"/>
    <property type="evidence" value="ECO:0007669"/>
    <property type="project" value="TreeGrafter"/>
</dbReference>
<dbReference type="GO" id="GO:0003723">
    <property type="term" value="F:RNA binding"/>
    <property type="evidence" value="ECO:0007669"/>
    <property type="project" value="UniProtKB-KW"/>
</dbReference>
<keyword evidence="4" id="KW-1185">Reference proteome</keyword>
<dbReference type="PANTHER" id="PTHR23079">
    <property type="entry name" value="RNA-DEPENDENT RNA POLYMERASE"/>
    <property type="match status" value="1"/>
</dbReference>
<gene>
    <name evidence="3" type="ORF">C5167_044341</name>
</gene>
<evidence type="ECO:0000256" key="1">
    <source>
        <dbReference type="RuleBase" id="RU363098"/>
    </source>
</evidence>
<organism evidence="3 4">
    <name type="scientific">Papaver somniferum</name>
    <name type="common">Opium poppy</name>
    <dbReference type="NCBI Taxonomy" id="3469"/>
    <lineage>
        <taxon>Eukaryota</taxon>
        <taxon>Viridiplantae</taxon>
        <taxon>Streptophyta</taxon>
        <taxon>Embryophyta</taxon>
        <taxon>Tracheophyta</taxon>
        <taxon>Spermatophyta</taxon>
        <taxon>Magnoliopsida</taxon>
        <taxon>Ranunculales</taxon>
        <taxon>Papaveraceae</taxon>
        <taxon>Papaveroideae</taxon>
        <taxon>Papaver</taxon>
    </lineage>
</organism>
<reference evidence="3 4" key="1">
    <citation type="journal article" date="2018" name="Science">
        <title>The opium poppy genome and morphinan production.</title>
        <authorList>
            <person name="Guo L."/>
            <person name="Winzer T."/>
            <person name="Yang X."/>
            <person name="Li Y."/>
            <person name="Ning Z."/>
            <person name="He Z."/>
            <person name="Teodor R."/>
            <person name="Lu Y."/>
            <person name="Bowser T.A."/>
            <person name="Graham I.A."/>
            <person name="Ye K."/>
        </authorList>
    </citation>
    <scope>NUCLEOTIDE SEQUENCE [LARGE SCALE GENOMIC DNA]</scope>
    <source>
        <strain evidence="4">cv. HN1</strain>
        <tissue evidence="3">Leaves</tissue>
    </source>
</reference>
<comment type="similarity">
    <text evidence="1">Belongs to the RdRP family.</text>
</comment>
<evidence type="ECO:0000313" key="3">
    <source>
        <dbReference type="EMBL" id="RZC81761.1"/>
    </source>
</evidence>
<keyword evidence="1" id="KW-0943">RNA-mediated gene silencing</keyword>
<name>A0A4Y7LBU4_PAPSO</name>
<dbReference type="Pfam" id="PF05183">
    <property type="entry name" value="RdRP"/>
    <property type="match status" value="2"/>
</dbReference>
<dbReference type="InterPro" id="IPR057596">
    <property type="entry name" value="RDRP_core"/>
</dbReference>
<keyword evidence="1" id="KW-0696">RNA-directed RNA polymerase</keyword>
<dbReference type="GO" id="GO:0031380">
    <property type="term" value="C:nuclear RNA-directed RNA polymerase complex"/>
    <property type="evidence" value="ECO:0007669"/>
    <property type="project" value="TreeGrafter"/>
</dbReference>
<feature type="domain" description="RDRP core" evidence="2">
    <location>
        <begin position="285"/>
        <end position="529"/>
    </location>
</feature>
<dbReference type="Gramene" id="RZC81761">
    <property type="protein sequence ID" value="RZC81761"/>
    <property type="gene ID" value="C5167_044341"/>
</dbReference>
<keyword evidence="1" id="KW-0548">Nucleotidyltransferase</keyword>
<proteinExistence type="inferred from homology"/>
<dbReference type="EC" id="2.7.7.48" evidence="1"/>
<keyword evidence="1" id="KW-0694">RNA-binding</keyword>
<dbReference type="EMBL" id="CM010724">
    <property type="protein sequence ID" value="RZC81761.1"/>
    <property type="molecule type" value="Genomic_DNA"/>
</dbReference>
<dbReference type="OMA" id="SMENMEM"/>